<feature type="region of interest" description="Disordered" evidence="1">
    <location>
        <begin position="734"/>
        <end position="763"/>
    </location>
</feature>
<evidence type="ECO:0000256" key="2">
    <source>
        <dbReference type="SAM" id="SignalP"/>
    </source>
</evidence>
<dbReference type="Gene3D" id="1.25.40.10">
    <property type="entry name" value="Tetratricopeptide repeat domain"/>
    <property type="match status" value="1"/>
</dbReference>
<dbReference type="AlphaFoldDB" id="A0A1U7CTL3"/>
<feature type="compositionally biased region" description="Gly residues" evidence="1">
    <location>
        <begin position="166"/>
        <end position="207"/>
    </location>
</feature>
<feature type="region of interest" description="Disordered" evidence="1">
    <location>
        <begin position="629"/>
        <end position="677"/>
    </location>
</feature>
<evidence type="ECO:0000256" key="1">
    <source>
        <dbReference type="SAM" id="MobiDB-lite"/>
    </source>
</evidence>
<feature type="compositionally biased region" description="Low complexity" evidence="1">
    <location>
        <begin position="208"/>
        <end position="218"/>
    </location>
</feature>
<feature type="compositionally biased region" description="Low complexity" evidence="1">
    <location>
        <begin position="629"/>
        <end position="654"/>
    </location>
</feature>
<dbReference type="EMBL" id="CP019082">
    <property type="protein sequence ID" value="APW62274.1"/>
    <property type="molecule type" value="Genomic_DNA"/>
</dbReference>
<gene>
    <name evidence="3" type="ORF">BSF38_03813</name>
</gene>
<proteinExistence type="predicted"/>
<reference evidence="4" key="1">
    <citation type="submission" date="2016-12" db="EMBL/GenBank/DDBJ databases">
        <title>Comparative genomics of four Isosphaeraceae planctomycetes: a common pool of plasmids and glycoside hydrolase genes.</title>
        <authorList>
            <person name="Ivanova A."/>
        </authorList>
    </citation>
    <scope>NUCLEOTIDE SEQUENCE [LARGE SCALE GENOMIC DNA]</scope>
    <source>
        <strain evidence="4">PX4</strain>
    </source>
</reference>
<evidence type="ECO:0000313" key="4">
    <source>
        <dbReference type="Proteomes" id="UP000186309"/>
    </source>
</evidence>
<dbReference type="STRING" id="1387353.BSF38_03813"/>
<dbReference type="Proteomes" id="UP000186309">
    <property type="component" value="Chromosome"/>
</dbReference>
<protein>
    <recommendedName>
        <fullName evidence="5">Beta-barrel assembly-enhancing protease</fullName>
    </recommendedName>
</protein>
<name>A0A1U7CTL3_9BACT</name>
<keyword evidence="2" id="KW-0732">Signal</keyword>
<feature type="region of interest" description="Disordered" evidence="1">
    <location>
        <begin position="83"/>
        <end position="236"/>
    </location>
</feature>
<feature type="signal peptide" evidence="2">
    <location>
        <begin position="1"/>
        <end position="25"/>
    </location>
</feature>
<accession>A0A1U7CTL3</accession>
<evidence type="ECO:0000313" key="3">
    <source>
        <dbReference type="EMBL" id="APW62274.1"/>
    </source>
</evidence>
<feature type="chain" id="PRO_5012323825" description="Beta-barrel assembly-enhancing protease" evidence="2">
    <location>
        <begin position="26"/>
        <end position="763"/>
    </location>
</feature>
<keyword evidence="4" id="KW-1185">Reference proteome</keyword>
<feature type="compositionally biased region" description="Low complexity" evidence="1">
    <location>
        <begin position="41"/>
        <end position="52"/>
    </location>
</feature>
<feature type="compositionally biased region" description="Polar residues" evidence="1">
    <location>
        <begin position="749"/>
        <end position="763"/>
    </location>
</feature>
<dbReference type="KEGG" id="pbor:BSF38_03813"/>
<sequence>MFRHRRLLPVAALGAWLVAASPAFAQRPGAGGMRGGGARPGGAQARPGGMARPAMPMNRPANMSRPMGNMNRPAPGNMARPNFQGNMNRPAGQPGQVGMNRPGPGVNRPNPGGGFPGGAMRPGPGGLPGASTRPAPGAGLRPGPGGNRPGPGGGFNPGAGTRPGPIAGGNRPGPIGGGGNRPGFGPGGGVRPGWNGGGQQWAGGGNRPGWNGSGVRPGWNGGGQQWTGGGNRPGWNGNVRPGWNNRPGVGQIGDNLGVVNRPSFNNNINNINTNINNVTNVNNINNNVFRGGNNYNFNRGGWGGGGWGGGGWGGGGNWNNGWGGGGNWNNGWRGGGGWASPYYGNWYQGGWGGNGFWSGFGAGALTSFGLSALGSSFGSVNYGVMGYPAYGYSTMGVYDYFPTWSVSNFNSWGLGGVANSLVYSNYTNPYYATVVAAQPAQTAVVYDYSQPINVAAPAPAEDVAESTEQVFSAARDAFKAGDYQHALDLTDQVLKKTPDVPVVHEFRALALFALKRYDEASAVDYAVLSAGPGWNWATLVGLYPSVETYTSQVRDLEAVVRNAPTSPSPQFLLAYHYLVQGHKEAAAAQFEKVSQLAPDDKLAASFVKALKKVAGQPAAAPALAQAAPAQPAATPGQPAAAAAAPAQAPADAVATESKDENAKPAEPPPPPPANLVGTWKAQPAADVAIALTLEQDGKFSWEVDSKGHKETLTGQAGFKDETLALFQVEGPPLAGKVTQNEPNKFVFNPSGTGDKSPGLTFTR</sequence>
<feature type="compositionally biased region" description="Gly residues" evidence="1">
    <location>
        <begin position="140"/>
        <end position="157"/>
    </location>
</feature>
<feature type="region of interest" description="Disordered" evidence="1">
    <location>
        <begin position="30"/>
        <end position="52"/>
    </location>
</feature>
<dbReference type="SUPFAM" id="SSF48452">
    <property type="entry name" value="TPR-like"/>
    <property type="match status" value="1"/>
</dbReference>
<feature type="compositionally biased region" description="Gly residues" evidence="1">
    <location>
        <begin position="30"/>
        <end position="40"/>
    </location>
</feature>
<dbReference type="InterPro" id="IPR011990">
    <property type="entry name" value="TPR-like_helical_dom_sf"/>
</dbReference>
<evidence type="ECO:0008006" key="5">
    <source>
        <dbReference type="Google" id="ProtNLM"/>
    </source>
</evidence>
<feature type="compositionally biased region" description="Gly residues" evidence="1">
    <location>
        <begin position="219"/>
        <end position="232"/>
    </location>
</feature>
<feature type="compositionally biased region" description="Low complexity" evidence="1">
    <location>
        <begin position="98"/>
        <end position="110"/>
    </location>
</feature>
<organism evidence="3 4">
    <name type="scientific">Paludisphaera borealis</name>
    <dbReference type="NCBI Taxonomy" id="1387353"/>
    <lineage>
        <taxon>Bacteria</taxon>
        <taxon>Pseudomonadati</taxon>
        <taxon>Planctomycetota</taxon>
        <taxon>Planctomycetia</taxon>
        <taxon>Isosphaerales</taxon>
        <taxon>Isosphaeraceae</taxon>
        <taxon>Paludisphaera</taxon>
    </lineage>
</organism>